<dbReference type="EC" id="3.2.1.23" evidence="3 8"/>
<accession>A0A7H0YF76</accession>
<evidence type="ECO:0000313" key="10">
    <source>
        <dbReference type="EMBL" id="QNR69734.1"/>
    </source>
</evidence>
<dbReference type="Proteomes" id="UP000516384">
    <property type="component" value="Chromosome"/>
</dbReference>
<dbReference type="PRINTS" id="PR00132">
    <property type="entry name" value="GLHYDRLASE2"/>
</dbReference>
<dbReference type="Pfam" id="PF02929">
    <property type="entry name" value="Bgal_small_N"/>
    <property type="match status" value="1"/>
</dbReference>
<sequence length="1004" mass="114380">MVKIETYWEDLGIRQINREESRAYFIPYGDTRRAMEGKRGRSPFYQTLNGSWKFRYHASVQGVENGFYEERADVGGWDDLLVPSCWQVNGYDQLHYTNIHYPFPYNPPYVPDDNPAGVYVRDFNVPVSWEKKKPFIVFEGVNSCFYLWVNGRFVGYSQGSRMPAEFDLTGVLRTGSNRVTVMVLKWCDGSYIEDQDVWRFSGIFRDVYLLARDSHYIRDVYNKQELASDFSWAVLRCEIEAIGPVGVKAELLDTAGKQVGFQSAAIDGKGMLAFHVEAPVLWNAECPYLYQLLVYSGQEVLRFQVGFRKIEIKNGVFRINGQAVKLKGVNRHDSHPELGQTIPVPHMVQDLVLMKRYNINTIRSSHYPNDSKFLELCDEYGFYVIDEADLECHGVLPATGTYHALTKNPAWRESFVERAERMIERDKNHSSVIIWSMGNESGFDANHIAMAEWAKVRDPSRPIHYEGAAPRHQGSTETRCLDMDSHMYESIEYIENYAKDETATKPLFLCEYSHAMGNGPGDLKDYWDVIYKYPKLMGGCVWEWCDHGILTRTEDGTPFFGYGGDFGDRPNDGNFCIDGLVSPDRVPHTGLLELKQVIAPIRVEAKALEKGKLDVTNLYDFIDLSHVIFHWKVEKDGQVAGQGLLEGLSTPPHATETISIPVCWPKESESRYFLTISYRLNRETSWGDLGHEIAFEQFELPVIRKKVDVVAVDRPSILAREEDGMLTIKGFDFVHHFDLCKGAFTAISRHGVSLIQEPVVFSVWRAPTDNDRFVKEKWLEAGFNRAVTKVYRVDWKQEEVGSVTIQVSFSLGGHSVPTILSGNAEWTVLATGEIALCVKANVKEDLLYLPRFGLQLTMPAGMEEVEYFGLGPHESYMDKRRSVKKGHYLTTVDEMFVPYIKPQENGSRFGTEWVTVSNSLGMGLRFKGDEAFSFNAGHYGMDDLAAAGHLHELTKRKETFIHLDYKMSGIGSNSCGPELLKPYRLDEKEIEFGLRIIPVFKADE</sequence>
<dbReference type="Gene3D" id="2.60.120.260">
    <property type="entry name" value="Galactose-binding domain-like"/>
    <property type="match status" value="1"/>
</dbReference>
<dbReference type="Pfam" id="PF02837">
    <property type="entry name" value="Glyco_hydro_2_N"/>
    <property type="match status" value="1"/>
</dbReference>
<dbReference type="EMBL" id="CP061172">
    <property type="protein sequence ID" value="QNR69734.1"/>
    <property type="molecule type" value="Genomic_DNA"/>
</dbReference>
<dbReference type="Pfam" id="PF02836">
    <property type="entry name" value="Glyco_hydro_2_C"/>
    <property type="match status" value="1"/>
</dbReference>
<dbReference type="InterPro" id="IPR006102">
    <property type="entry name" value="Ig-like_GH2"/>
</dbReference>
<dbReference type="PROSITE" id="PS00608">
    <property type="entry name" value="GLYCOSYL_HYDROL_F2_2"/>
    <property type="match status" value="1"/>
</dbReference>
<dbReference type="GO" id="GO:0004565">
    <property type="term" value="F:beta-galactosidase activity"/>
    <property type="evidence" value="ECO:0007669"/>
    <property type="project" value="UniProtKB-EC"/>
</dbReference>
<evidence type="ECO:0000256" key="7">
    <source>
        <dbReference type="ARBA" id="ARBA00032230"/>
    </source>
</evidence>
<feature type="domain" description="Beta galactosidase small chain/" evidence="9">
    <location>
        <begin position="727"/>
        <end position="997"/>
    </location>
</feature>
<dbReference type="Gene3D" id="2.70.98.10">
    <property type="match status" value="1"/>
</dbReference>
<comment type="catalytic activity">
    <reaction evidence="1 8">
        <text>Hydrolysis of terminal non-reducing beta-D-galactose residues in beta-D-galactosides.</text>
        <dbReference type="EC" id="3.2.1.23"/>
    </reaction>
</comment>
<evidence type="ECO:0000256" key="6">
    <source>
        <dbReference type="ARBA" id="ARBA00023295"/>
    </source>
</evidence>
<dbReference type="PANTHER" id="PTHR46323:SF2">
    <property type="entry name" value="BETA-GALACTOSIDASE"/>
    <property type="match status" value="1"/>
</dbReference>
<evidence type="ECO:0000256" key="8">
    <source>
        <dbReference type="RuleBase" id="RU361154"/>
    </source>
</evidence>
<dbReference type="SUPFAM" id="SSF49303">
    <property type="entry name" value="beta-Galactosidase/glucuronidase domain"/>
    <property type="match status" value="2"/>
</dbReference>
<dbReference type="InterPro" id="IPR004199">
    <property type="entry name" value="B-gal_small/dom_5"/>
</dbReference>
<dbReference type="InterPro" id="IPR006103">
    <property type="entry name" value="Glyco_hydro_2_cat"/>
</dbReference>
<name>A0A7H0YF76_9BACL</name>
<evidence type="ECO:0000256" key="2">
    <source>
        <dbReference type="ARBA" id="ARBA00007401"/>
    </source>
</evidence>
<organism evidence="10 11">
    <name type="scientific">Paenibacillus peoriae</name>
    <dbReference type="NCBI Taxonomy" id="59893"/>
    <lineage>
        <taxon>Bacteria</taxon>
        <taxon>Bacillati</taxon>
        <taxon>Bacillota</taxon>
        <taxon>Bacilli</taxon>
        <taxon>Bacillales</taxon>
        <taxon>Paenibacillaceae</taxon>
        <taxon>Paenibacillus</taxon>
    </lineage>
</organism>
<dbReference type="SUPFAM" id="SSF49785">
    <property type="entry name" value="Galactose-binding domain-like"/>
    <property type="match status" value="1"/>
</dbReference>
<dbReference type="Gene3D" id="3.20.20.80">
    <property type="entry name" value="Glycosidases"/>
    <property type="match status" value="1"/>
</dbReference>
<dbReference type="Gene3D" id="2.60.40.10">
    <property type="entry name" value="Immunoglobulins"/>
    <property type="match status" value="2"/>
</dbReference>
<protein>
    <recommendedName>
        <fullName evidence="4 8">Beta-galactosidase</fullName>
        <ecNumber evidence="3 8">3.2.1.23</ecNumber>
    </recommendedName>
    <alternativeName>
        <fullName evidence="7 8">Lactase</fullName>
    </alternativeName>
</protein>
<evidence type="ECO:0000256" key="5">
    <source>
        <dbReference type="ARBA" id="ARBA00022801"/>
    </source>
</evidence>
<dbReference type="InterPro" id="IPR006104">
    <property type="entry name" value="Glyco_hydro_2_N"/>
</dbReference>
<dbReference type="InterPro" id="IPR017853">
    <property type="entry name" value="GH"/>
</dbReference>
<dbReference type="AlphaFoldDB" id="A0A7H0YF76"/>
<evidence type="ECO:0000256" key="4">
    <source>
        <dbReference type="ARBA" id="ARBA00013303"/>
    </source>
</evidence>
<dbReference type="PANTHER" id="PTHR46323">
    <property type="entry name" value="BETA-GALACTOSIDASE"/>
    <property type="match status" value="1"/>
</dbReference>
<dbReference type="InterPro" id="IPR050347">
    <property type="entry name" value="Bact_Beta-galactosidase"/>
</dbReference>
<evidence type="ECO:0000259" key="9">
    <source>
        <dbReference type="SMART" id="SM01038"/>
    </source>
</evidence>
<comment type="similarity">
    <text evidence="2 8">Belongs to the glycosyl hydrolase 2 family.</text>
</comment>
<dbReference type="Pfam" id="PF16353">
    <property type="entry name" value="LacZ_4"/>
    <property type="match status" value="1"/>
</dbReference>
<evidence type="ECO:0000256" key="1">
    <source>
        <dbReference type="ARBA" id="ARBA00001412"/>
    </source>
</evidence>
<dbReference type="RefSeq" id="WP_190299343.1">
    <property type="nucleotide sequence ID" value="NZ_CP061172.1"/>
</dbReference>
<dbReference type="InterPro" id="IPR032312">
    <property type="entry name" value="LacZ_4"/>
</dbReference>
<dbReference type="SMART" id="SM01038">
    <property type="entry name" value="Bgal_small_N"/>
    <property type="match status" value="1"/>
</dbReference>
<dbReference type="GO" id="GO:0030246">
    <property type="term" value="F:carbohydrate binding"/>
    <property type="evidence" value="ECO:0007669"/>
    <property type="project" value="InterPro"/>
</dbReference>
<proteinExistence type="inferred from homology"/>
<dbReference type="InterPro" id="IPR006101">
    <property type="entry name" value="Glyco_hydro_2"/>
</dbReference>
<reference evidence="10 11" key="1">
    <citation type="submission" date="2020-09" db="EMBL/GenBank/DDBJ databases">
        <title>Characterization of Paenibacillus peoriae strain ZF390 with broad-spectrum antimicrobial activity as a potential biocontrol agent.</title>
        <authorList>
            <person name="Li L."/>
            <person name="Zhao Y."/>
            <person name="Li B."/>
            <person name="Xie X."/>
        </authorList>
    </citation>
    <scope>NUCLEOTIDE SEQUENCE [LARGE SCALE GENOMIC DNA]</scope>
    <source>
        <strain evidence="10 11">ZF390</strain>
    </source>
</reference>
<dbReference type="InterPro" id="IPR014718">
    <property type="entry name" value="GH-type_carb-bd"/>
</dbReference>
<dbReference type="Pfam" id="PF00703">
    <property type="entry name" value="Glyco_hydro_2"/>
    <property type="match status" value="1"/>
</dbReference>
<dbReference type="SUPFAM" id="SSF74650">
    <property type="entry name" value="Galactose mutarotase-like"/>
    <property type="match status" value="1"/>
</dbReference>
<dbReference type="PROSITE" id="PS00719">
    <property type="entry name" value="GLYCOSYL_HYDROL_F2_1"/>
    <property type="match status" value="1"/>
</dbReference>
<dbReference type="InterPro" id="IPR023232">
    <property type="entry name" value="Glyco_hydro_2_AS"/>
</dbReference>
<gene>
    <name evidence="10" type="ORF">IAQ67_12415</name>
</gene>
<dbReference type="GO" id="GO:0009341">
    <property type="term" value="C:beta-galactosidase complex"/>
    <property type="evidence" value="ECO:0007669"/>
    <property type="project" value="InterPro"/>
</dbReference>
<dbReference type="InterPro" id="IPR036156">
    <property type="entry name" value="Beta-gal/glucu_dom_sf"/>
</dbReference>
<keyword evidence="5 8" id="KW-0378">Hydrolase</keyword>
<dbReference type="SUPFAM" id="SSF51445">
    <property type="entry name" value="(Trans)glycosidases"/>
    <property type="match status" value="1"/>
</dbReference>
<dbReference type="InterPro" id="IPR008979">
    <property type="entry name" value="Galactose-bd-like_sf"/>
</dbReference>
<dbReference type="InterPro" id="IPR013783">
    <property type="entry name" value="Ig-like_fold"/>
</dbReference>
<dbReference type="InterPro" id="IPR011013">
    <property type="entry name" value="Gal_mutarotase_sf_dom"/>
</dbReference>
<dbReference type="GO" id="GO:0005990">
    <property type="term" value="P:lactose catabolic process"/>
    <property type="evidence" value="ECO:0007669"/>
    <property type="project" value="TreeGrafter"/>
</dbReference>
<evidence type="ECO:0000313" key="11">
    <source>
        <dbReference type="Proteomes" id="UP000516384"/>
    </source>
</evidence>
<evidence type="ECO:0000256" key="3">
    <source>
        <dbReference type="ARBA" id="ARBA00012756"/>
    </source>
</evidence>
<dbReference type="FunFam" id="3.20.20.80:FF:000018">
    <property type="entry name" value="Beta-galactosidase"/>
    <property type="match status" value="1"/>
</dbReference>
<keyword evidence="6 8" id="KW-0326">Glycosidase</keyword>
<dbReference type="InterPro" id="IPR023230">
    <property type="entry name" value="Glyco_hydro_2_CS"/>
</dbReference>